<dbReference type="PROSITE" id="PS51186">
    <property type="entry name" value="GNAT"/>
    <property type="match status" value="1"/>
</dbReference>
<name>F8JYR9_STREN</name>
<dbReference type="SUPFAM" id="SSF55729">
    <property type="entry name" value="Acyl-CoA N-acyltransferases (Nat)"/>
    <property type="match status" value="1"/>
</dbReference>
<dbReference type="EMBL" id="CP003219">
    <property type="protein sequence ID" value="AEW93907.1"/>
    <property type="molecule type" value="Genomic_DNA"/>
</dbReference>
<keyword evidence="2" id="KW-0808">Transferase</keyword>
<dbReference type="PATRIC" id="fig|1003195.11.peg.3108"/>
<evidence type="ECO:0000313" key="3">
    <source>
        <dbReference type="Proteomes" id="UP000007842"/>
    </source>
</evidence>
<dbReference type="Proteomes" id="UP000007842">
    <property type="component" value="Chromosome"/>
</dbReference>
<dbReference type="GO" id="GO:0016747">
    <property type="term" value="F:acyltransferase activity, transferring groups other than amino-acyl groups"/>
    <property type="evidence" value="ECO:0007669"/>
    <property type="project" value="InterPro"/>
</dbReference>
<protein>
    <submittedName>
        <fullName evidence="2">GCN5-related N-acetyltransferase</fullName>
    </submittedName>
</protein>
<accession>F8JYR9</accession>
<dbReference type="Gene3D" id="3.40.630.30">
    <property type="match status" value="1"/>
</dbReference>
<accession>G8X221</accession>
<sequence length="154" mass="16318">MSRPAPGPSARTAVVPVEEIFELRRAVLRPGRPPGSAVFAEDAEPATFHIAAYTPDGALAACVTFFPEPLPGEEGPAYRFRGMASAPELRGHGYGAAVLRAGLAEAAARGARIVWCNGRTSARGFYEHHGFAVGGDEFMIEGVGPHFLFTIKPL</sequence>
<dbReference type="KEGG" id="scy:SCATT_15360"/>
<dbReference type="KEGG" id="sct:SCAT_1534"/>
<dbReference type="OrthoDB" id="9796171at2"/>
<dbReference type="RefSeq" id="WP_014142292.1">
    <property type="nucleotide sequence ID" value="NC_016111.1"/>
</dbReference>
<evidence type="ECO:0000259" key="1">
    <source>
        <dbReference type="PROSITE" id="PS51186"/>
    </source>
</evidence>
<dbReference type="HOGENOM" id="CLU_056607_4_1_11"/>
<dbReference type="eggNOG" id="COG0456">
    <property type="taxonomic scope" value="Bacteria"/>
</dbReference>
<dbReference type="Pfam" id="PF00583">
    <property type="entry name" value="Acetyltransf_1"/>
    <property type="match status" value="1"/>
</dbReference>
<gene>
    <name evidence="2" type="ordered locus">SCATT_15360</name>
</gene>
<dbReference type="InterPro" id="IPR000182">
    <property type="entry name" value="GNAT_dom"/>
</dbReference>
<dbReference type="STRING" id="1003195.SCATT_15360"/>
<dbReference type="AlphaFoldDB" id="F8JYR9"/>
<dbReference type="InterPro" id="IPR016181">
    <property type="entry name" value="Acyl_CoA_acyltransferase"/>
</dbReference>
<feature type="domain" description="N-acetyltransferase" evidence="1">
    <location>
        <begin position="8"/>
        <end position="154"/>
    </location>
</feature>
<dbReference type="CDD" id="cd04301">
    <property type="entry name" value="NAT_SF"/>
    <property type="match status" value="1"/>
</dbReference>
<proteinExistence type="predicted"/>
<reference evidence="3" key="1">
    <citation type="submission" date="2011-12" db="EMBL/GenBank/DDBJ databases">
        <title>Complete genome sequence of Streptomyces cattleya strain DSM 46488.</title>
        <authorList>
            <person name="Ou H.-Y."/>
            <person name="Li P."/>
            <person name="Zhao C."/>
            <person name="O'Hagan D."/>
            <person name="Deng Z."/>
        </authorList>
    </citation>
    <scope>NUCLEOTIDE SEQUENCE [LARGE SCALE GENOMIC DNA]</scope>
    <source>
        <strain evidence="3">ATCC 35852 / DSM 46488 / JCM 4925 / NBRC 14057 / NRRL 8057</strain>
    </source>
</reference>
<keyword evidence="3" id="KW-1185">Reference proteome</keyword>
<evidence type="ECO:0000313" key="2">
    <source>
        <dbReference type="EMBL" id="AEW93907.1"/>
    </source>
</evidence>
<organism evidence="2 3">
    <name type="scientific">Streptantibioticus cattleyicolor (strain ATCC 35852 / DSM 46488 / JCM 4925 / NBRC 14057 / NRRL 8057)</name>
    <name type="common">Streptomyces cattleya</name>
    <dbReference type="NCBI Taxonomy" id="1003195"/>
    <lineage>
        <taxon>Bacteria</taxon>
        <taxon>Bacillati</taxon>
        <taxon>Actinomycetota</taxon>
        <taxon>Actinomycetes</taxon>
        <taxon>Kitasatosporales</taxon>
        <taxon>Streptomycetaceae</taxon>
        <taxon>Streptantibioticus</taxon>
    </lineage>
</organism>